<sequence length="376" mass="41667">MKTRNFLFLLAIVASLISCKEEYPDLEDGMYAEFQTSMGPFVAQLYFEEAPLTVGNFVSLAEGTNSMVDSTFKGKKYYEGLIFHRVMDGFVIQGGDPTGTGSGGPGYRFPDEFVDSLRHDSAGILSMANAGPGTNGSQFFVTLAPTPHLNDKHSVFGKVVKGMDVVEAIGKVETGQGDRPTKDVVMNEVNIIRKGKAAKNFDADKVMQNEMKKIEDRREQERQALEEKINQNAHRFAELKKEADSLESGVKIYYEEKGDGPKPKIGQKVMMLYQGYFEDGRIFDTNDVELAKEMGVYNRQRDDMGMYGPTPMDFSPDTPLIQGFKDALQAMQVGDKAVVFIPSELGYGKSGRGRVIPPDTNLVFVLEMVEMANASE</sequence>
<evidence type="ECO:0000256" key="4">
    <source>
        <dbReference type="ARBA" id="ARBA00023110"/>
    </source>
</evidence>
<dbReference type="Proteomes" id="UP000186230">
    <property type="component" value="Chromosome"/>
</dbReference>
<protein>
    <recommendedName>
        <fullName evidence="3 6">peptidylprolyl isomerase</fullName>
        <ecNumber evidence="3 6">5.2.1.8</ecNumber>
    </recommendedName>
</protein>
<dbReference type="EC" id="5.2.1.8" evidence="3 6"/>
<dbReference type="InterPro" id="IPR020892">
    <property type="entry name" value="Cyclophilin-type_PPIase_CS"/>
</dbReference>
<evidence type="ECO:0000256" key="6">
    <source>
        <dbReference type="PROSITE-ProRule" id="PRU00277"/>
    </source>
</evidence>
<keyword evidence="4 6" id="KW-0697">Rotamase</keyword>
<reference evidence="7 8" key="1">
    <citation type="submission" date="2016-07" db="EMBL/GenBank/DDBJ databases">
        <title>Multi-omics approach to identify versatile polysaccharide utilization systems of a marine flavobacterium Gramella flava.</title>
        <authorList>
            <person name="Tang K."/>
        </authorList>
    </citation>
    <scope>NUCLEOTIDE SEQUENCE [LARGE SCALE GENOMIC DNA]</scope>
    <source>
        <strain evidence="7 8">JLT2011</strain>
    </source>
</reference>
<dbReference type="Gene3D" id="3.10.50.40">
    <property type="match status" value="1"/>
</dbReference>
<dbReference type="STRING" id="1229726.GRFL_2643"/>
<dbReference type="InterPro" id="IPR044666">
    <property type="entry name" value="Cyclophilin_A-like"/>
</dbReference>
<dbReference type="InterPro" id="IPR046357">
    <property type="entry name" value="PPIase_dom_sf"/>
</dbReference>
<gene>
    <name evidence="7" type="ORF">GRFL_2643</name>
</gene>
<dbReference type="Pfam" id="PF00254">
    <property type="entry name" value="FKBP_C"/>
    <property type="match status" value="1"/>
</dbReference>
<dbReference type="GO" id="GO:0003755">
    <property type="term" value="F:peptidyl-prolyl cis-trans isomerase activity"/>
    <property type="evidence" value="ECO:0007669"/>
    <property type="project" value="UniProtKB-KW"/>
</dbReference>
<keyword evidence="8" id="KW-1185">Reference proteome</keyword>
<dbReference type="EMBL" id="CP016359">
    <property type="protein sequence ID" value="APU69367.1"/>
    <property type="molecule type" value="Genomic_DNA"/>
</dbReference>
<dbReference type="OrthoDB" id="9807797at2"/>
<dbReference type="CDD" id="cd00317">
    <property type="entry name" value="cyclophilin"/>
    <property type="match status" value="1"/>
</dbReference>
<dbReference type="KEGG" id="gfl:GRFL_2643"/>
<proteinExistence type="inferred from homology"/>
<evidence type="ECO:0000256" key="3">
    <source>
        <dbReference type="ARBA" id="ARBA00013194"/>
    </source>
</evidence>
<dbReference type="PANTHER" id="PTHR45625">
    <property type="entry name" value="PEPTIDYL-PROLYL CIS-TRANS ISOMERASE-RELATED"/>
    <property type="match status" value="1"/>
</dbReference>
<evidence type="ECO:0000256" key="5">
    <source>
        <dbReference type="ARBA" id="ARBA00023235"/>
    </source>
</evidence>
<organism evidence="7 8">
    <name type="scientific">Christiangramia flava JLT2011</name>
    <dbReference type="NCBI Taxonomy" id="1229726"/>
    <lineage>
        <taxon>Bacteria</taxon>
        <taxon>Pseudomonadati</taxon>
        <taxon>Bacteroidota</taxon>
        <taxon>Flavobacteriia</taxon>
        <taxon>Flavobacteriales</taxon>
        <taxon>Flavobacteriaceae</taxon>
        <taxon>Christiangramia</taxon>
    </lineage>
</organism>
<dbReference type="AlphaFoldDB" id="A0A1L7I6Z2"/>
<dbReference type="InterPro" id="IPR029000">
    <property type="entry name" value="Cyclophilin-like_dom_sf"/>
</dbReference>
<keyword evidence="5 6" id="KW-0413">Isomerase</keyword>
<dbReference type="GO" id="GO:0006457">
    <property type="term" value="P:protein folding"/>
    <property type="evidence" value="ECO:0007669"/>
    <property type="project" value="InterPro"/>
</dbReference>
<evidence type="ECO:0000256" key="1">
    <source>
        <dbReference type="ARBA" id="ARBA00000971"/>
    </source>
</evidence>
<comment type="similarity">
    <text evidence="2">Belongs to the cyclophilin-type PPIase family.</text>
</comment>
<dbReference type="Pfam" id="PF00160">
    <property type="entry name" value="Pro_isomerase"/>
    <property type="match status" value="1"/>
</dbReference>
<evidence type="ECO:0000256" key="2">
    <source>
        <dbReference type="ARBA" id="ARBA00007365"/>
    </source>
</evidence>
<accession>A0A1L7I6Z2</accession>
<dbReference type="PROSITE" id="PS50072">
    <property type="entry name" value="CSA_PPIASE_2"/>
    <property type="match status" value="1"/>
</dbReference>
<dbReference type="PROSITE" id="PS51257">
    <property type="entry name" value="PROKAR_LIPOPROTEIN"/>
    <property type="match status" value="1"/>
</dbReference>
<evidence type="ECO:0000313" key="8">
    <source>
        <dbReference type="Proteomes" id="UP000186230"/>
    </source>
</evidence>
<dbReference type="InterPro" id="IPR001179">
    <property type="entry name" value="PPIase_FKBP_dom"/>
</dbReference>
<dbReference type="InterPro" id="IPR002130">
    <property type="entry name" value="Cyclophilin-type_PPIase_dom"/>
</dbReference>
<dbReference type="SUPFAM" id="SSF54534">
    <property type="entry name" value="FKBP-like"/>
    <property type="match status" value="1"/>
</dbReference>
<dbReference type="RefSeq" id="WP_083645042.1">
    <property type="nucleotide sequence ID" value="NZ_AMRU01000017.1"/>
</dbReference>
<dbReference type="SUPFAM" id="SSF50891">
    <property type="entry name" value="Cyclophilin-like"/>
    <property type="match status" value="1"/>
</dbReference>
<dbReference type="PANTHER" id="PTHR45625:SF4">
    <property type="entry name" value="PEPTIDYLPROLYL ISOMERASE DOMAIN AND WD REPEAT-CONTAINING PROTEIN 1"/>
    <property type="match status" value="1"/>
</dbReference>
<dbReference type="PRINTS" id="PR00153">
    <property type="entry name" value="CSAPPISMRASE"/>
</dbReference>
<name>A0A1L7I6Z2_9FLAO</name>
<comment type="catalytic activity">
    <reaction evidence="1 6">
        <text>[protein]-peptidylproline (omega=180) = [protein]-peptidylproline (omega=0)</text>
        <dbReference type="Rhea" id="RHEA:16237"/>
        <dbReference type="Rhea" id="RHEA-COMP:10747"/>
        <dbReference type="Rhea" id="RHEA-COMP:10748"/>
        <dbReference type="ChEBI" id="CHEBI:83833"/>
        <dbReference type="ChEBI" id="CHEBI:83834"/>
        <dbReference type="EC" id="5.2.1.8"/>
    </reaction>
</comment>
<evidence type="ECO:0000313" key="7">
    <source>
        <dbReference type="EMBL" id="APU69367.1"/>
    </source>
</evidence>
<dbReference type="Gene3D" id="2.40.100.10">
    <property type="entry name" value="Cyclophilin-like"/>
    <property type="match status" value="1"/>
</dbReference>
<dbReference type="PROSITE" id="PS00170">
    <property type="entry name" value="CSA_PPIASE_1"/>
    <property type="match status" value="1"/>
</dbReference>
<dbReference type="PROSITE" id="PS50059">
    <property type="entry name" value="FKBP_PPIASE"/>
    <property type="match status" value="1"/>
</dbReference>